<protein>
    <recommendedName>
        <fullName evidence="5">Lipoprotein</fullName>
    </recommendedName>
</protein>
<dbReference type="AlphaFoldDB" id="A0A3N1NR54"/>
<reference evidence="3 4" key="1">
    <citation type="submission" date="2018-11" db="EMBL/GenBank/DDBJ databases">
        <title>Genomic Encyclopedia of Type Strains, Phase IV (KMG-IV): sequencing the most valuable type-strain genomes for metagenomic binning, comparative biology and taxonomic classification.</title>
        <authorList>
            <person name="Goeker M."/>
        </authorList>
    </citation>
    <scope>NUCLEOTIDE SEQUENCE [LARGE SCALE GENOMIC DNA]</scope>
    <source>
        <strain evidence="3 4">DSM 16974</strain>
    </source>
</reference>
<keyword evidence="4" id="KW-1185">Reference proteome</keyword>
<sequence>MKYQAGLLFVILLSGLTGCAQLVTDQYLDRHCDKSHIDCPGRETVERKAQKADMAAFRAIGEQFEDKGNTPEPAPPYRDPAEPLCPDGQKKVCSASAGCRCEAD</sequence>
<organism evidence="3 4">
    <name type="scientific">Marinimicrobium koreense</name>
    <dbReference type="NCBI Taxonomy" id="306545"/>
    <lineage>
        <taxon>Bacteria</taxon>
        <taxon>Pseudomonadati</taxon>
        <taxon>Pseudomonadota</taxon>
        <taxon>Gammaproteobacteria</taxon>
        <taxon>Cellvibrionales</taxon>
        <taxon>Cellvibrionaceae</taxon>
        <taxon>Marinimicrobium</taxon>
    </lineage>
</organism>
<dbReference type="PROSITE" id="PS51257">
    <property type="entry name" value="PROKAR_LIPOPROTEIN"/>
    <property type="match status" value="1"/>
</dbReference>
<dbReference type="Proteomes" id="UP000273643">
    <property type="component" value="Unassembled WGS sequence"/>
</dbReference>
<comment type="caution">
    <text evidence="3">The sequence shown here is derived from an EMBL/GenBank/DDBJ whole genome shotgun (WGS) entry which is preliminary data.</text>
</comment>
<evidence type="ECO:0000313" key="4">
    <source>
        <dbReference type="Proteomes" id="UP000273643"/>
    </source>
</evidence>
<feature type="region of interest" description="Disordered" evidence="1">
    <location>
        <begin position="62"/>
        <end position="82"/>
    </location>
</feature>
<evidence type="ECO:0000256" key="1">
    <source>
        <dbReference type="SAM" id="MobiDB-lite"/>
    </source>
</evidence>
<keyword evidence="2" id="KW-0732">Signal</keyword>
<gene>
    <name evidence="3" type="ORF">EDC38_1935</name>
</gene>
<dbReference type="EMBL" id="RJUK01000001">
    <property type="protein sequence ID" value="ROQ21312.1"/>
    <property type="molecule type" value="Genomic_DNA"/>
</dbReference>
<accession>A0A3N1NR54</accession>
<feature type="signal peptide" evidence="2">
    <location>
        <begin position="1"/>
        <end position="20"/>
    </location>
</feature>
<name>A0A3N1NR54_9GAMM</name>
<evidence type="ECO:0000313" key="3">
    <source>
        <dbReference type="EMBL" id="ROQ21312.1"/>
    </source>
</evidence>
<evidence type="ECO:0008006" key="5">
    <source>
        <dbReference type="Google" id="ProtNLM"/>
    </source>
</evidence>
<proteinExistence type="predicted"/>
<feature type="chain" id="PRO_5018210546" description="Lipoprotein" evidence="2">
    <location>
        <begin position="21"/>
        <end position="104"/>
    </location>
</feature>
<evidence type="ECO:0000256" key="2">
    <source>
        <dbReference type="SAM" id="SignalP"/>
    </source>
</evidence>